<evidence type="ECO:0000256" key="1">
    <source>
        <dbReference type="SAM" id="Phobius"/>
    </source>
</evidence>
<reference evidence="3 5" key="2">
    <citation type="submission" date="2024-05" db="EMBL/GenBank/DDBJ databases">
        <authorList>
            <person name="Busch G.E."/>
            <person name="Sharma I."/>
        </authorList>
    </citation>
    <scope>NUCLEOTIDE SEQUENCE [LARGE SCALE GENOMIC DNA]</scope>
    <source>
        <strain evidence="3 5">23GB23</strain>
    </source>
</reference>
<keyword evidence="1" id="KW-1133">Transmembrane helix</keyword>
<dbReference type="Proteomes" id="UP001471651">
    <property type="component" value="Unassembled WGS sequence"/>
</dbReference>
<evidence type="ECO:0000313" key="3">
    <source>
        <dbReference type="EMBL" id="MEP7730284.1"/>
    </source>
</evidence>
<reference evidence="2 4" key="1">
    <citation type="submission" date="2016-06" db="EMBL/GenBank/DDBJ databases">
        <title>The sequenced genome of the ice-adhering bacterium Marinomonas primoryensis, from Antarctica.</title>
        <authorList>
            <person name="Graham L."/>
            <person name="Vance T.D.R."/>
            <person name="Davies P.L."/>
        </authorList>
    </citation>
    <scope>NUCLEOTIDE SEQUENCE [LARGE SCALE GENOMIC DNA]</scope>
    <source>
        <strain evidence="2 4">AceL</strain>
    </source>
</reference>
<dbReference type="RefSeq" id="WP_112140750.1">
    <property type="nucleotide sequence ID" value="NZ_CAXBEN010000028.1"/>
</dbReference>
<evidence type="ECO:0000313" key="5">
    <source>
        <dbReference type="Proteomes" id="UP001471651"/>
    </source>
</evidence>
<sequence>MFSLKATELKCSWIGIALWFVIASVYAALFHLYWMPVFWRALFYILAGLFGVLFLFRVVRQSSHQIGIDEQGVFLLERGRCKRLLFIRSNDVQLIAKVDRSQFFSDRFWPVYRVIYRDNVTKVQYRILRSFAAQQILLRRSEAFKKRMDRQQAT</sequence>
<dbReference type="Proteomes" id="UP000249898">
    <property type="component" value="Chromosome"/>
</dbReference>
<protein>
    <submittedName>
        <fullName evidence="2">Uncharacterized protein</fullName>
    </submittedName>
</protein>
<keyword evidence="1" id="KW-0472">Membrane</keyword>
<gene>
    <name evidence="2" type="ORF">A8139_19365</name>
    <name evidence="3" type="ORF">ABKW32_12560</name>
</gene>
<accession>A0A2Z4PWC7</accession>
<dbReference type="EMBL" id="CP016181">
    <property type="protein sequence ID" value="AWY01881.1"/>
    <property type="molecule type" value="Genomic_DNA"/>
</dbReference>
<dbReference type="AlphaFoldDB" id="A0A2Z4PWC7"/>
<dbReference type="EMBL" id="JBDYKN010000011">
    <property type="protein sequence ID" value="MEP7730284.1"/>
    <property type="molecule type" value="Genomic_DNA"/>
</dbReference>
<feature type="transmembrane region" description="Helical" evidence="1">
    <location>
        <begin position="12"/>
        <end position="35"/>
    </location>
</feature>
<feature type="transmembrane region" description="Helical" evidence="1">
    <location>
        <begin position="41"/>
        <end position="59"/>
    </location>
</feature>
<keyword evidence="1" id="KW-0812">Transmembrane</keyword>
<proteinExistence type="predicted"/>
<evidence type="ECO:0000313" key="4">
    <source>
        <dbReference type="Proteomes" id="UP000249898"/>
    </source>
</evidence>
<organism evidence="2 4">
    <name type="scientific">Marinomonas primoryensis</name>
    <dbReference type="NCBI Taxonomy" id="178399"/>
    <lineage>
        <taxon>Bacteria</taxon>
        <taxon>Pseudomonadati</taxon>
        <taxon>Pseudomonadota</taxon>
        <taxon>Gammaproteobacteria</taxon>
        <taxon>Oceanospirillales</taxon>
        <taxon>Oceanospirillaceae</taxon>
        <taxon>Marinomonas</taxon>
    </lineage>
</organism>
<dbReference type="OrthoDB" id="6106470at2"/>
<keyword evidence="5" id="KW-1185">Reference proteome</keyword>
<name>A0A2Z4PWC7_9GAMM</name>
<evidence type="ECO:0000313" key="2">
    <source>
        <dbReference type="EMBL" id="AWY01881.1"/>
    </source>
</evidence>